<protein>
    <submittedName>
        <fullName evidence="2">Uncharacterized protein</fullName>
    </submittedName>
</protein>
<evidence type="ECO:0000256" key="1">
    <source>
        <dbReference type="SAM" id="SignalP"/>
    </source>
</evidence>
<feature type="chain" id="PRO_5013276840" evidence="1">
    <location>
        <begin position="22"/>
        <end position="58"/>
    </location>
</feature>
<proteinExistence type="predicted"/>
<dbReference type="AlphaFoldDB" id="A0A1Y1S6V3"/>
<dbReference type="VEuPathDB" id="MicrosporidiaDB:ECANGB1_2652"/>
<organism evidence="2 3">
    <name type="scientific">Enterospora canceri</name>
    <dbReference type="NCBI Taxonomy" id="1081671"/>
    <lineage>
        <taxon>Eukaryota</taxon>
        <taxon>Fungi</taxon>
        <taxon>Fungi incertae sedis</taxon>
        <taxon>Microsporidia</taxon>
        <taxon>Enterocytozoonidae</taxon>
        <taxon>Enterospora</taxon>
    </lineage>
</organism>
<keyword evidence="3" id="KW-1185">Reference proteome</keyword>
<name>A0A1Y1S6V3_9MICR</name>
<accession>A0A1Y1S6V3</accession>
<dbReference type="EMBL" id="LWDP01000030">
    <property type="protein sequence ID" value="ORD94193.1"/>
    <property type="molecule type" value="Genomic_DNA"/>
</dbReference>
<keyword evidence="1" id="KW-0732">Signal</keyword>
<dbReference type="Proteomes" id="UP000192639">
    <property type="component" value="Unassembled WGS sequence"/>
</dbReference>
<dbReference type="PROSITE" id="PS51257">
    <property type="entry name" value="PROKAR_LIPOPROTEIN"/>
    <property type="match status" value="1"/>
</dbReference>
<reference evidence="2 3" key="1">
    <citation type="journal article" date="2017" name="Environ. Microbiol.">
        <title>Decay of the glycolytic pathway and adaptation to intranuclear parasitism within Enterocytozoonidae microsporidia.</title>
        <authorList>
            <person name="Wiredu Boakye D."/>
            <person name="Jaroenlak P."/>
            <person name="Prachumwat A."/>
            <person name="Williams T.A."/>
            <person name="Bateman K.S."/>
            <person name="Itsathitphaisarn O."/>
            <person name="Sritunyalucksana K."/>
            <person name="Paszkiewicz K.H."/>
            <person name="Moore K.A."/>
            <person name="Stentiford G.D."/>
            <person name="Williams B.A."/>
        </authorList>
    </citation>
    <scope>NUCLEOTIDE SEQUENCE [LARGE SCALE GENOMIC DNA]</scope>
    <source>
        <strain evidence="2 3">GB1</strain>
    </source>
</reference>
<gene>
    <name evidence="2" type="ORF">ECANGB1_2652</name>
</gene>
<feature type="signal peptide" evidence="1">
    <location>
        <begin position="1"/>
        <end position="21"/>
    </location>
</feature>
<comment type="caution">
    <text evidence="2">The sequence shown here is derived from an EMBL/GenBank/DDBJ whole genome shotgun (WGS) entry which is preliminary data.</text>
</comment>
<evidence type="ECO:0000313" key="2">
    <source>
        <dbReference type="EMBL" id="ORD94193.1"/>
    </source>
</evidence>
<evidence type="ECO:0000313" key="3">
    <source>
        <dbReference type="Proteomes" id="UP000192639"/>
    </source>
</evidence>
<sequence>MRSTHLHYLVLYLVFSISCQHQHTRRLISPMNGNTDWFRTTFLNRLCDVISDLLSCSF</sequence>